<dbReference type="InterPro" id="IPR036291">
    <property type="entry name" value="NAD(P)-bd_dom_sf"/>
</dbReference>
<dbReference type="Proteomes" id="UP001056455">
    <property type="component" value="Chromosome"/>
</dbReference>
<gene>
    <name evidence="3" type="ORF">NF556_04255</name>
</gene>
<dbReference type="RefSeq" id="WP_252594261.1">
    <property type="nucleotide sequence ID" value="NZ_CP099489.1"/>
</dbReference>
<dbReference type="GO" id="GO:0004316">
    <property type="term" value="F:3-oxoacyl-[acyl-carrier-protein] reductase (NADPH) activity"/>
    <property type="evidence" value="ECO:0007669"/>
    <property type="project" value="UniProtKB-EC"/>
</dbReference>
<keyword evidence="3" id="KW-0560">Oxidoreductase</keyword>
<dbReference type="PANTHER" id="PTHR42760">
    <property type="entry name" value="SHORT-CHAIN DEHYDROGENASES/REDUCTASES FAMILY MEMBER"/>
    <property type="match status" value="1"/>
</dbReference>
<dbReference type="EC" id="1.1.1.100" evidence="3"/>
<evidence type="ECO:0000259" key="2">
    <source>
        <dbReference type="SMART" id="SM00822"/>
    </source>
</evidence>
<comment type="similarity">
    <text evidence="1">Belongs to the short-chain dehydrogenases/reductases (SDR) family.</text>
</comment>
<keyword evidence="4" id="KW-1185">Reference proteome</keyword>
<dbReference type="PRINTS" id="PR00081">
    <property type="entry name" value="GDHRDH"/>
</dbReference>
<dbReference type="EMBL" id="CP099489">
    <property type="protein sequence ID" value="USQ80873.1"/>
    <property type="molecule type" value="Genomic_DNA"/>
</dbReference>
<dbReference type="NCBIfam" id="NF006110">
    <property type="entry name" value="PRK08261.1"/>
    <property type="match status" value="1"/>
</dbReference>
<reference evidence="3" key="1">
    <citation type="submission" date="2022-06" db="EMBL/GenBank/DDBJ databases">
        <title>Ornithinimicrobium HY1793.</title>
        <authorList>
            <person name="Huang Y."/>
        </authorList>
    </citation>
    <scope>NUCLEOTIDE SEQUENCE</scope>
    <source>
        <strain evidence="3">HY1793</strain>
    </source>
</reference>
<dbReference type="SMART" id="SM00822">
    <property type="entry name" value="PKS_KR"/>
    <property type="match status" value="1"/>
</dbReference>
<dbReference type="InterPro" id="IPR002347">
    <property type="entry name" value="SDR_fam"/>
</dbReference>
<sequence>MTKVLDVLTGNPLTKAVTKQLGVPQATELRRGRVLPSGDVVLAVLEGAGESSGATREALTTLGITGAEAIRDEPAARTTGEDGRVVPPAYEGKIGALVLDATSVATIGDLEGVRAVLRPALRALGSSGRVIIVGTAPELTEQPEGAAVQQALEGITRSVGKELRKGGTANLVYVSPATTGAALASSLSFLLEGRSAYVSGQPWRVLGAQPGEVPADPTAPFAGKVVVVTGAARGIGAGIAEVFARDGASLVVVDIPAAGEALTKVANNLGGTALQLDITSPDAGQKIAAHVAARHGNDAKIHAIVHNAGITRDKLLVNTDEDRWGSVLEVNLAAELRINEVLLDSSIDGGLAEGGRIVGVASTSGIAGNRGQSNYAASKAGVIGLVRAEAPLLADRGTTVNAVAPGFIETEMTDKIPFATREFARRFNSLSQGGKPVDVAETIAYLAAPDSGAVTGQVIRVCGQSQIGA</sequence>
<evidence type="ECO:0000313" key="3">
    <source>
        <dbReference type="EMBL" id="USQ80873.1"/>
    </source>
</evidence>
<dbReference type="Gene3D" id="3.40.50.720">
    <property type="entry name" value="NAD(P)-binding Rossmann-like Domain"/>
    <property type="match status" value="2"/>
</dbReference>
<evidence type="ECO:0000313" key="4">
    <source>
        <dbReference type="Proteomes" id="UP001056455"/>
    </source>
</evidence>
<name>A0ABY4YVV5_9MICO</name>
<protein>
    <submittedName>
        <fullName evidence="3">3-oxoacyl-ACP reductase</fullName>
        <ecNumber evidence="3">1.1.1.100</ecNumber>
    </submittedName>
</protein>
<organism evidence="3 4">
    <name type="scientific">Ornithinimicrobium faecis</name>
    <dbReference type="NCBI Taxonomy" id="2934158"/>
    <lineage>
        <taxon>Bacteria</taxon>
        <taxon>Bacillati</taxon>
        <taxon>Actinomycetota</taxon>
        <taxon>Actinomycetes</taxon>
        <taxon>Micrococcales</taxon>
        <taxon>Ornithinimicrobiaceae</taxon>
        <taxon>Ornithinimicrobium</taxon>
    </lineage>
</organism>
<dbReference type="PRINTS" id="PR00080">
    <property type="entry name" value="SDRFAMILY"/>
</dbReference>
<dbReference type="SUPFAM" id="SSF51735">
    <property type="entry name" value="NAD(P)-binding Rossmann-fold domains"/>
    <property type="match status" value="1"/>
</dbReference>
<dbReference type="PANTHER" id="PTHR42760:SF78">
    <property type="entry name" value="3-OXOACYL-[ACYL-CARRIER-PROTEIN] REDUCTASE [NADH]"/>
    <property type="match status" value="1"/>
</dbReference>
<proteinExistence type="inferred from homology"/>
<feature type="domain" description="Ketoreductase" evidence="2">
    <location>
        <begin position="224"/>
        <end position="406"/>
    </location>
</feature>
<accession>A0ABY4YVV5</accession>
<dbReference type="InterPro" id="IPR057326">
    <property type="entry name" value="KR_dom"/>
</dbReference>
<evidence type="ECO:0000256" key="1">
    <source>
        <dbReference type="ARBA" id="ARBA00006484"/>
    </source>
</evidence>
<dbReference type="Pfam" id="PF13561">
    <property type="entry name" value="adh_short_C2"/>
    <property type="match status" value="1"/>
</dbReference>